<sequence length="246" mass="27978">MKLKCALLSVFFLINCTGSGKDLVNAESLESECEIAGLGSKQCQINELKDYTLDEKEALLGWLYMNGAESFSPNYEKAEFWLKKASENNNPEAFNSLGMMYFLGLGQAINYHQAEKYFLLANQYGEKKEAKVNLAELYRSSPAFGISLDFEKTKQWYILAESENPSRAYEGLSKLYLTQNNYKEVYNYASKAAVLGNQESQYNLGVLYEKGIYVKKDKKQAEYWYTQAAEQGHANAIHNLKGLKQE</sequence>
<dbReference type="Proteomes" id="UP000014568">
    <property type="component" value="Unassembled WGS sequence"/>
</dbReference>
<keyword evidence="2" id="KW-1185">Reference proteome</keyword>
<dbReference type="SMART" id="SM00671">
    <property type="entry name" value="SEL1"/>
    <property type="match status" value="5"/>
</dbReference>
<evidence type="ECO:0008006" key="3">
    <source>
        <dbReference type="Google" id="ProtNLM"/>
    </source>
</evidence>
<evidence type="ECO:0000313" key="2">
    <source>
        <dbReference type="Proteomes" id="UP000014568"/>
    </source>
</evidence>
<dbReference type="PANTHER" id="PTHR11102">
    <property type="entry name" value="SEL-1-LIKE PROTEIN"/>
    <property type="match status" value="1"/>
</dbReference>
<dbReference type="InterPro" id="IPR006597">
    <property type="entry name" value="Sel1-like"/>
</dbReference>
<dbReference type="STRING" id="632955.GCA_000829675_02022"/>
<dbReference type="Gene3D" id="1.25.40.10">
    <property type="entry name" value="Tetratricopeptide repeat domain"/>
    <property type="match status" value="2"/>
</dbReference>
<dbReference type="RefSeq" id="WP_016655593.1">
    <property type="nucleotide sequence ID" value="NZ_KE340352.1"/>
</dbReference>
<dbReference type="InterPro" id="IPR050767">
    <property type="entry name" value="Sel1_AlgK"/>
</dbReference>
<dbReference type="InterPro" id="IPR011990">
    <property type="entry name" value="TPR-like_helical_dom_sf"/>
</dbReference>
<dbReference type="PATRIC" id="fig|421052.3.peg.1157"/>
<comment type="caution">
    <text evidence="1">The sequence shown here is derived from an EMBL/GenBank/DDBJ whole genome shotgun (WGS) entry which is preliminary data.</text>
</comment>
<name>S3N7G9_9GAMM</name>
<organism evidence="1 2">
    <name type="scientific">Acinetobacter rudis CIP 110305</name>
    <dbReference type="NCBI Taxonomy" id="421052"/>
    <lineage>
        <taxon>Bacteria</taxon>
        <taxon>Pseudomonadati</taxon>
        <taxon>Pseudomonadota</taxon>
        <taxon>Gammaproteobacteria</taxon>
        <taxon>Moraxellales</taxon>
        <taxon>Moraxellaceae</taxon>
        <taxon>Acinetobacter</taxon>
    </lineage>
</organism>
<accession>S3N7G9</accession>
<evidence type="ECO:0000313" key="1">
    <source>
        <dbReference type="EMBL" id="EPF75955.1"/>
    </source>
</evidence>
<dbReference type="EMBL" id="ATGI01000010">
    <property type="protein sequence ID" value="EPF75955.1"/>
    <property type="molecule type" value="Genomic_DNA"/>
</dbReference>
<proteinExistence type="predicted"/>
<dbReference type="HOGENOM" id="CLU_000288_36_3_6"/>
<gene>
    <name evidence="1" type="ORF">F945_01176</name>
</gene>
<dbReference type="eggNOG" id="COG0790">
    <property type="taxonomic scope" value="Bacteria"/>
</dbReference>
<dbReference type="PANTHER" id="PTHR11102:SF160">
    <property type="entry name" value="ERAD-ASSOCIATED E3 UBIQUITIN-PROTEIN LIGASE COMPONENT HRD3"/>
    <property type="match status" value="1"/>
</dbReference>
<dbReference type="SUPFAM" id="SSF81901">
    <property type="entry name" value="HCP-like"/>
    <property type="match status" value="2"/>
</dbReference>
<dbReference type="AlphaFoldDB" id="S3N7G9"/>
<protein>
    <recommendedName>
        <fullName evidence="3">Sel1 repeat family protein</fullName>
    </recommendedName>
</protein>
<dbReference type="Pfam" id="PF08238">
    <property type="entry name" value="Sel1"/>
    <property type="match status" value="4"/>
</dbReference>
<reference evidence="1 2" key="1">
    <citation type="submission" date="2013-06" db="EMBL/GenBank/DDBJ databases">
        <title>The Genome Sequence of Acinetobacter rudis CIP 110305.</title>
        <authorList>
            <consortium name="The Broad Institute Genome Sequencing Platform"/>
            <consortium name="The Broad Institute Genome Sequencing Center for Infectious Disease"/>
            <person name="Cerqueira G."/>
            <person name="Feldgarden M."/>
            <person name="Courvalin P."/>
            <person name="Perichon B."/>
            <person name="Grillot-Courvalin C."/>
            <person name="Clermont D."/>
            <person name="Rocha E."/>
            <person name="Yoon E.-J."/>
            <person name="Nemec A."/>
            <person name="Young S.K."/>
            <person name="Zeng Q."/>
            <person name="Gargeya S."/>
            <person name="Fitzgerald M."/>
            <person name="Abouelleil A."/>
            <person name="Alvarado L."/>
            <person name="Berlin A.M."/>
            <person name="Chapman S.B."/>
            <person name="Dewar J."/>
            <person name="Goldberg J."/>
            <person name="Griggs A."/>
            <person name="Gujja S."/>
            <person name="Hansen M."/>
            <person name="Howarth C."/>
            <person name="Imamovic A."/>
            <person name="Larimer J."/>
            <person name="McCowan C."/>
            <person name="Murphy C."/>
            <person name="Pearson M."/>
            <person name="Priest M."/>
            <person name="Roberts A."/>
            <person name="Saif S."/>
            <person name="Shea T."/>
            <person name="Sykes S."/>
            <person name="Wortman J."/>
            <person name="Nusbaum C."/>
            <person name="Birren B."/>
        </authorList>
    </citation>
    <scope>NUCLEOTIDE SEQUENCE [LARGE SCALE GENOMIC DNA]</scope>
    <source>
        <strain evidence="1 2">CIP 110305</strain>
    </source>
</reference>